<dbReference type="GO" id="GO:0016579">
    <property type="term" value="P:protein deubiquitination"/>
    <property type="evidence" value="ECO:0007669"/>
    <property type="project" value="InterPro"/>
</dbReference>
<evidence type="ECO:0000256" key="6">
    <source>
        <dbReference type="RuleBase" id="RU366025"/>
    </source>
</evidence>
<dbReference type="SUPFAM" id="SSF143503">
    <property type="entry name" value="PUG domain-like"/>
    <property type="match status" value="1"/>
</dbReference>
<dbReference type="Pfam" id="PF00443">
    <property type="entry name" value="UCH"/>
    <property type="match status" value="1"/>
</dbReference>
<dbReference type="InterPro" id="IPR044635">
    <property type="entry name" value="UBP14-like"/>
</dbReference>
<comment type="similarity">
    <text evidence="6">Belongs to the peptidase C19 family.</text>
</comment>
<dbReference type="AlphaFoldDB" id="A0A2G4SHT8"/>
<dbReference type="PROSITE" id="PS00973">
    <property type="entry name" value="USP_2"/>
    <property type="match status" value="1"/>
</dbReference>
<dbReference type="SUPFAM" id="SSF54001">
    <property type="entry name" value="Cysteine proteinases"/>
    <property type="match status" value="1"/>
</dbReference>
<keyword evidence="3 6" id="KW-0833">Ubl conjugation pathway</keyword>
<evidence type="ECO:0000259" key="8">
    <source>
        <dbReference type="PROSITE" id="PS50235"/>
    </source>
</evidence>
<dbReference type="EC" id="3.4.19.12" evidence="6"/>
<dbReference type="CDD" id="cd09212">
    <property type="entry name" value="PUB"/>
    <property type="match status" value="1"/>
</dbReference>
<organism evidence="9 10">
    <name type="scientific">Rhizopus microsporus ATCC 52813</name>
    <dbReference type="NCBI Taxonomy" id="1340429"/>
    <lineage>
        <taxon>Eukaryota</taxon>
        <taxon>Fungi</taxon>
        <taxon>Fungi incertae sedis</taxon>
        <taxon>Mucoromycota</taxon>
        <taxon>Mucoromycotina</taxon>
        <taxon>Mucoromycetes</taxon>
        <taxon>Mucorales</taxon>
        <taxon>Mucorineae</taxon>
        <taxon>Rhizopodaceae</taxon>
        <taxon>Rhizopus</taxon>
    </lineage>
</organism>
<dbReference type="GO" id="GO:0061136">
    <property type="term" value="P:regulation of proteasomal protein catabolic process"/>
    <property type="evidence" value="ECO:0007669"/>
    <property type="project" value="TreeGrafter"/>
</dbReference>
<name>A0A2G4SHT8_RHIZD</name>
<keyword evidence="5 6" id="KW-0788">Thiol protease</keyword>
<dbReference type="PROSITE" id="PS50235">
    <property type="entry name" value="USP_3"/>
    <property type="match status" value="1"/>
</dbReference>
<feature type="region of interest" description="Disordered" evidence="7">
    <location>
        <begin position="532"/>
        <end position="575"/>
    </location>
</feature>
<keyword evidence="4 6" id="KW-0378">Hydrolase</keyword>
<keyword evidence="10" id="KW-1185">Reference proteome</keyword>
<evidence type="ECO:0000313" key="10">
    <source>
        <dbReference type="Proteomes" id="UP000242254"/>
    </source>
</evidence>
<dbReference type="CDD" id="cd02666">
    <property type="entry name" value="Peptidase_C19J"/>
    <property type="match status" value="1"/>
</dbReference>
<evidence type="ECO:0000256" key="3">
    <source>
        <dbReference type="ARBA" id="ARBA00022786"/>
    </source>
</evidence>
<dbReference type="Pfam" id="PF13446">
    <property type="entry name" value="RPT"/>
    <property type="match status" value="2"/>
</dbReference>
<evidence type="ECO:0000256" key="5">
    <source>
        <dbReference type="ARBA" id="ARBA00022807"/>
    </source>
</evidence>
<dbReference type="STRING" id="1340429.A0A2G4SHT8"/>
<protein>
    <recommendedName>
        <fullName evidence="6">Ubiquitin carboxyl-terminal hydrolase</fullName>
        <ecNumber evidence="6">3.4.19.12</ecNumber>
    </recommendedName>
</protein>
<dbReference type="InterPro" id="IPR025305">
    <property type="entry name" value="UCH_repeat_domain"/>
</dbReference>
<dbReference type="InterPro" id="IPR001394">
    <property type="entry name" value="Peptidase_C19_UCH"/>
</dbReference>
<dbReference type="GO" id="GO:0070628">
    <property type="term" value="F:proteasome binding"/>
    <property type="evidence" value="ECO:0007669"/>
    <property type="project" value="TreeGrafter"/>
</dbReference>
<accession>A0A2G4SHT8</accession>
<dbReference type="Gene3D" id="3.90.70.10">
    <property type="entry name" value="Cysteine proteinases"/>
    <property type="match status" value="1"/>
</dbReference>
<evidence type="ECO:0000256" key="4">
    <source>
        <dbReference type="ARBA" id="ARBA00022801"/>
    </source>
</evidence>
<evidence type="ECO:0000256" key="7">
    <source>
        <dbReference type="SAM" id="MobiDB-lite"/>
    </source>
</evidence>
<dbReference type="InterPro" id="IPR036339">
    <property type="entry name" value="PUB-like_dom_sf"/>
</dbReference>
<dbReference type="PROSITE" id="PS00972">
    <property type="entry name" value="USP_1"/>
    <property type="match status" value="1"/>
</dbReference>
<feature type="domain" description="USP" evidence="8">
    <location>
        <begin position="436"/>
        <end position="932"/>
    </location>
</feature>
<gene>
    <name evidence="9" type="ORF">RHIMIDRAFT_241616</name>
</gene>
<dbReference type="Proteomes" id="UP000242254">
    <property type="component" value="Unassembled WGS sequence"/>
</dbReference>
<feature type="compositionally biased region" description="Basic and acidic residues" evidence="7">
    <location>
        <begin position="542"/>
        <end position="552"/>
    </location>
</feature>
<comment type="catalytic activity">
    <reaction evidence="1 6">
        <text>Thiol-dependent hydrolysis of ester, thioester, amide, peptide and isopeptide bonds formed by the C-terminal Gly of ubiquitin (a 76-residue protein attached to proteins as an intracellular targeting signal).</text>
        <dbReference type="EC" id="3.4.19.12"/>
    </reaction>
</comment>
<reference evidence="9 10" key="1">
    <citation type="journal article" date="2016" name="Proc. Natl. Acad. Sci. U.S.A.">
        <title>Lipid metabolic changes in an early divergent fungus govern the establishment of a mutualistic symbiosis with endobacteria.</title>
        <authorList>
            <person name="Lastovetsky O.A."/>
            <person name="Gaspar M.L."/>
            <person name="Mondo S.J."/>
            <person name="LaButti K.M."/>
            <person name="Sandor L."/>
            <person name="Grigoriev I.V."/>
            <person name="Henry S.A."/>
            <person name="Pawlowska T.E."/>
        </authorList>
    </citation>
    <scope>NUCLEOTIDE SEQUENCE [LARGE SCALE GENOMIC DNA]</scope>
    <source>
        <strain evidence="9 10">ATCC 52813</strain>
    </source>
</reference>
<dbReference type="GeneID" id="35440609"/>
<proteinExistence type="inferred from homology"/>
<dbReference type="GO" id="GO:0043161">
    <property type="term" value="P:proteasome-mediated ubiquitin-dependent protein catabolic process"/>
    <property type="evidence" value="ECO:0007669"/>
    <property type="project" value="InterPro"/>
</dbReference>
<dbReference type="InterPro" id="IPR038765">
    <property type="entry name" value="Papain-like_cys_pep_sf"/>
</dbReference>
<dbReference type="RefSeq" id="XP_023462051.1">
    <property type="nucleotide sequence ID" value="XM_023609619.1"/>
</dbReference>
<dbReference type="PANTHER" id="PTHR43982">
    <property type="entry name" value="UBIQUITIN CARBOXYL-TERMINAL HYDROLASE"/>
    <property type="match status" value="1"/>
</dbReference>
<keyword evidence="2 6" id="KW-0645">Protease</keyword>
<dbReference type="Gene3D" id="1.20.58.2190">
    <property type="match status" value="1"/>
</dbReference>
<dbReference type="InterPro" id="IPR018200">
    <property type="entry name" value="USP_CS"/>
</dbReference>
<dbReference type="EMBL" id="KZ303865">
    <property type="protein sequence ID" value="PHZ08343.1"/>
    <property type="molecule type" value="Genomic_DNA"/>
</dbReference>
<evidence type="ECO:0000256" key="2">
    <source>
        <dbReference type="ARBA" id="ARBA00022670"/>
    </source>
</evidence>
<evidence type="ECO:0000313" key="9">
    <source>
        <dbReference type="EMBL" id="PHZ08343.1"/>
    </source>
</evidence>
<dbReference type="PANTHER" id="PTHR43982:SF6">
    <property type="entry name" value="UBIQUITIN CARBOXYL-TERMINAL HYDROLASE 2-RELATED"/>
    <property type="match status" value="1"/>
</dbReference>
<evidence type="ECO:0000256" key="1">
    <source>
        <dbReference type="ARBA" id="ARBA00000707"/>
    </source>
</evidence>
<sequence>MSPQVPALPPRQLVKVNSSSSFFSPLALFYHLETHQSDHRHVFKSISDKENKDTFACSTCHIWLLVTSSSSNQNNTCNNPDYPCHHYHATAVAYECCGCQYQLQVQYQAPIIPLSLIKQLETTRPKGKSFAQTMQQPEQSPTMSTTFTTILIYVHDLLNGIKKNINTNNPHFLSRIGNTKESLDLLYAIGFKLENEYLVPPDIEPGTASEARLKQIREEILLTIDTLRSELGEAAVPSGYAEKDVKVIPANVDTLFGIIPALEQSNVSTNEYLAEAYHYFGLVYGASDQLVSWIYKKLINEVQLDIHKAIDHLTRIANVTKSELLETLVVCEKSTGNIGYNDIGDAYAYFNISPDSNVDDKLLIGLYQVKISDEPEERNIHQDKLRMIAIAKNSTELVEFLKTEKGITSSTSIESIQQIMGVPSHMLTAPTSPVPVGLNNIGNTCYFNSLLQYYFTLLPFRQTMMNNEMYIEDENSEPKKIGGIEVDQSEIKRAKRFVELLKTLFVNLQYTSERAISPEYDLAYMALLNERDQQGDDTSSTDTDKEAIAKDTEEVEYEATDNASLSSTPADAPPSYEEVVNKTDVIMEEKTPTKPKERPSVDAMMFGKQQDVTECMGNVMYLVEAALKPISKTEDGEQVDDMIRQLFYGKARQIISYCDDATLKVIKKEMEEDFSHVIVDASEGKDLYDGLDEYFFENQLESFQGGHEATRQVSVKSFPPVLQILVQRVQFDRATANVYKSNAYIQFDKTIYLDRYMDDNFERLKDKRTEVAKWRREYEVYKQQIGKYKKFKTCQLPVPDLLEATYKILEEFKSEWSTEERGKYEIALQLLEKEAKETKKIIEEGTERMRSIKSDIRNQYQDYKQMEYKLHAVFIHQGQANYGHYWIYILDHQQNQWWKYNDSLVTKVKESEIFHDTTGSTANPYFLVYIDSSKIDELVETIVKKA</sequence>
<dbReference type="GO" id="GO:0004843">
    <property type="term" value="F:cysteine-type deubiquitinase activity"/>
    <property type="evidence" value="ECO:0007669"/>
    <property type="project" value="UniProtKB-UniRule"/>
</dbReference>
<dbReference type="InterPro" id="IPR028889">
    <property type="entry name" value="USP"/>
</dbReference>